<proteinExistence type="predicted"/>
<feature type="chain" id="PRO_5037200273" evidence="1">
    <location>
        <begin position="24"/>
        <end position="363"/>
    </location>
</feature>
<dbReference type="Proteomes" id="UP000727490">
    <property type="component" value="Unassembled WGS sequence"/>
</dbReference>
<dbReference type="RefSeq" id="WP_219289328.1">
    <property type="nucleotide sequence ID" value="NZ_RPHB01000004.1"/>
</dbReference>
<dbReference type="PANTHER" id="PTHR37833:SF1">
    <property type="entry name" value="SIGNAL PEPTIDE PROTEIN"/>
    <property type="match status" value="1"/>
</dbReference>
<reference evidence="2 3" key="1">
    <citation type="journal article" date="2020" name="Syst. Appl. Microbiol.">
        <title>Arthrospiribacter ruber gen. nov., sp. nov., a novel bacterium isolated from Arthrospira cultures.</title>
        <authorList>
            <person name="Waleron M."/>
            <person name="Misztak A."/>
            <person name="Waleron M.M."/>
            <person name="Furmaniak M."/>
            <person name="Mrozik A."/>
            <person name="Waleron K."/>
        </authorList>
    </citation>
    <scope>NUCLEOTIDE SEQUENCE [LARGE SCALE GENOMIC DNA]</scope>
    <source>
        <strain evidence="2 3">DPMB0001</strain>
    </source>
</reference>
<organism evidence="2 3">
    <name type="scientific">Arthrospiribacter ruber</name>
    <dbReference type="NCBI Taxonomy" id="2487934"/>
    <lineage>
        <taxon>Bacteria</taxon>
        <taxon>Pseudomonadati</taxon>
        <taxon>Bacteroidota</taxon>
        <taxon>Cytophagia</taxon>
        <taxon>Cytophagales</taxon>
        <taxon>Cyclobacteriaceae</taxon>
        <taxon>Arthrospiribacter</taxon>
    </lineage>
</organism>
<sequence length="363" mass="40639">MKKRILCAVIAVLISLSPLHLEAQSIERKLLTWEQRSVNIGAVLEERGEVEAEFFGVNLNQDSIWITDVFAECGCTTVGFTKDTLSQDKIASLKVKFNPDHRGGDFAKQIIVRTNMDIYGDTLVLEGTNIPVLDNLEKSYPYRKGNLGFRLPAVNMGNVFTNEPKLKHVELHNFGKDTLGLMEEHSGIPEYIAVSMEPATLSPGQRGLLLINYDGEMKNDLGYFEENITLSFTDESQIDLKVMSVVHEYFQPVPKSLEKVVPKLGLSEIDIDLKEVSTGKKVSRNVIISNMGEETLKIRKVSTNCECVDIKLVSNELDAGQRTELSFTFDPKGRRGIDHKHITVFSNDPINPVRTIVIKSSIK</sequence>
<evidence type="ECO:0000313" key="3">
    <source>
        <dbReference type="Proteomes" id="UP000727490"/>
    </source>
</evidence>
<dbReference type="InterPro" id="IPR011467">
    <property type="entry name" value="DUF1573"/>
</dbReference>
<protein>
    <submittedName>
        <fullName evidence="2">DUF1573 domain-containing protein</fullName>
    </submittedName>
</protein>
<comment type="caution">
    <text evidence="2">The sequence shown here is derived from an EMBL/GenBank/DDBJ whole genome shotgun (WGS) entry which is preliminary data.</text>
</comment>
<feature type="signal peptide" evidence="1">
    <location>
        <begin position="1"/>
        <end position="23"/>
    </location>
</feature>
<accession>A0A951IW61</accession>
<keyword evidence="3" id="KW-1185">Reference proteome</keyword>
<evidence type="ECO:0000256" key="1">
    <source>
        <dbReference type="SAM" id="SignalP"/>
    </source>
</evidence>
<dbReference type="EMBL" id="RPHB01000004">
    <property type="protein sequence ID" value="MBW3468285.1"/>
    <property type="molecule type" value="Genomic_DNA"/>
</dbReference>
<keyword evidence="1" id="KW-0732">Signal</keyword>
<dbReference type="PANTHER" id="PTHR37833">
    <property type="entry name" value="LIPOPROTEIN-RELATED"/>
    <property type="match status" value="1"/>
</dbReference>
<evidence type="ECO:0000313" key="2">
    <source>
        <dbReference type="EMBL" id="MBW3468285.1"/>
    </source>
</evidence>
<name>A0A951IW61_9BACT</name>
<dbReference type="AlphaFoldDB" id="A0A951IW61"/>
<gene>
    <name evidence="2" type="ORF">EGN73_10755</name>
</gene>
<dbReference type="Pfam" id="PF07610">
    <property type="entry name" value="DUF1573"/>
    <property type="match status" value="2"/>
</dbReference>